<dbReference type="EMBL" id="BAAAGS010000002">
    <property type="protein sequence ID" value="GAA0508729.1"/>
    <property type="molecule type" value="Genomic_DNA"/>
</dbReference>
<sequence>MSSWLRRFMARLSGTAALPEGFAGRLETDEHVLAVADSQDGPVVATHLGLWVPEGDDTRRIGWHLLSKAIWNGGELGLVEAEETGDAGGAVLLRDLPRRRLALTSAGRLPDVVHTRVTSSIKSSQHRDLAGGGAWFVQRKVPGRDGIVLQVRADTDADETAVAEVAAEIARRIEEARKGRD</sequence>
<evidence type="ECO:0000313" key="2">
    <source>
        <dbReference type="Proteomes" id="UP001500729"/>
    </source>
</evidence>
<proteinExistence type="predicted"/>
<protein>
    <submittedName>
        <fullName evidence="1">Uncharacterized protein</fullName>
    </submittedName>
</protein>
<dbReference type="Proteomes" id="UP001500729">
    <property type="component" value="Unassembled WGS sequence"/>
</dbReference>
<evidence type="ECO:0000313" key="1">
    <source>
        <dbReference type="EMBL" id="GAA0508729.1"/>
    </source>
</evidence>
<gene>
    <name evidence="1" type="ORF">GCM10009533_04410</name>
</gene>
<comment type="caution">
    <text evidence="1">The sequence shown here is derived from an EMBL/GenBank/DDBJ whole genome shotgun (WGS) entry which is preliminary data.</text>
</comment>
<reference evidence="2" key="1">
    <citation type="journal article" date="2019" name="Int. J. Syst. Evol. Microbiol.">
        <title>The Global Catalogue of Microorganisms (GCM) 10K type strain sequencing project: providing services to taxonomists for standard genome sequencing and annotation.</title>
        <authorList>
            <consortium name="The Broad Institute Genomics Platform"/>
            <consortium name="The Broad Institute Genome Sequencing Center for Infectious Disease"/>
            <person name="Wu L."/>
            <person name="Ma J."/>
        </authorList>
    </citation>
    <scope>NUCLEOTIDE SEQUENCE [LARGE SCALE GENOMIC DNA]</scope>
    <source>
        <strain evidence="2">JCM 10303</strain>
    </source>
</reference>
<name>A0ABP3LWP2_SACER</name>
<keyword evidence="2" id="KW-1185">Reference proteome</keyword>
<organism evidence="1 2">
    <name type="scientific">Saccharopolyspora erythraea</name>
    <name type="common">Streptomyces erythraeus</name>
    <dbReference type="NCBI Taxonomy" id="1836"/>
    <lineage>
        <taxon>Bacteria</taxon>
        <taxon>Bacillati</taxon>
        <taxon>Actinomycetota</taxon>
        <taxon>Actinomycetes</taxon>
        <taxon>Pseudonocardiales</taxon>
        <taxon>Pseudonocardiaceae</taxon>
        <taxon>Saccharopolyspora</taxon>
    </lineage>
</organism>
<accession>A0ABP3LWP2</accession>